<dbReference type="Pfam" id="PF20990">
    <property type="entry name" value="DUF2207_C"/>
    <property type="match status" value="1"/>
</dbReference>
<feature type="domain" description="DUF2207" evidence="2">
    <location>
        <begin position="2"/>
        <end position="159"/>
    </location>
</feature>
<feature type="transmembrane region" description="Helical" evidence="1">
    <location>
        <begin position="192"/>
        <end position="214"/>
    </location>
</feature>
<dbReference type="AlphaFoldDB" id="A0A1S1N989"/>
<evidence type="ECO:0000313" key="4">
    <source>
        <dbReference type="EMBL" id="OHU96080.1"/>
    </source>
</evidence>
<organism evidence="4 5">
    <name type="scientific">Mycobacterium talmoniae</name>
    <dbReference type="NCBI Taxonomy" id="1858794"/>
    <lineage>
        <taxon>Bacteria</taxon>
        <taxon>Bacillati</taxon>
        <taxon>Actinomycetota</taxon>
        <taxon>Actinomycetes</taxon>
        <taxon>Mycobacteriales</taxon>
        <taxon>Mycobacteriaceae</taxon>
        <taxon>Mycobacterium</taxon>
    </lineage>
</organism>
<keyword evidence="1" id="KW-0472">Membrane</keyword>
<protein>
    <recommendedName>
        <fullName evidence="6">DUF2207 domain-containing protein</fullName>
    </recommendedName>
</protein>
<feature type="transmembrane region" description="Helical" evidence="1">
    <location>
        <begin position="362"/>
        <end position="381"/>
    </location>
</feature>
<accession>A0A1S1N989</accession>
<evidence type="ECO:0000259" key="2">
    <source>
        <dbReference type="Pfam" id="PF09972"/>
    </source>
</evidence>
<evidence type="ECO:0000313" key="5">
    <source>
        <dbReference type="Proteomes" id="UP000179734"/>
    </source>
</evidence>
<dbReference type="EMBL" id="MLQM01000180">
    <property type="protein sequence ID" value="OHU96080.1"/>
    <property type="molecule type" value="Genomic_DNA"/>
</dbReference>
<reference evidence="4 5" key="1">
    <citation type="submission" date="2016-10" db="EMBL/GenBank/DDBJ databases">
        <title>Genome sequence of Mycobacterium talmonii.</title>
        <authorList>
            <person name="Greninger A.L."/>
            <person name="Elliott B."/>
            <person name="Vasireddy S."/>
            <person name="Vasireddy R."/>
        </authorList>
    </citation>
    <scope>NUCLEOTIDE SEQUENCE [LARGE SCALE GENOMIC DNA]</scope>
    <source>
        <strain evidence="5">NE-TNMC-100812</strain>
    </source>
</reference>
<name>A0A1S1N989_9MYCO</name>
<evidence type="ECO:0000256" key="1">
    <source>
        <dbReference type="SAM" id="Phobius"/>
    </source>
</evidence>
<evidence type="ECO:0000259" key="3">
    <source>
        <dbReference type="Pfam" id="PF20990"/>
    </source>
</evidence>
<proteinExistence type="predicted"/>
<dbReference type="Proteomes" id="UP000179734">
    <property type="component" value="Unassembled WGS sequence"/>
</dbReference>
<keyword evidence="1" id="KW-1133">Transmembrane helix</keyword>
<dbReference type="Pfam" id="PF09972">
    <property type="entry name" value="DUF2207"/>
    <property type="match status" value="1"/>
</dbReference>
<evidence type="ECO:0008006" key="6">
    <source>
        <dbReference type="Google" id="ProtNLM"/>
    </source>
</evidence>
<dbReference type="InterPro" id="IPR048389">
    <property type="entry name" value="YciQ-like_C"/>
</dbReference>
<feature type="domain" description="Predicted membrane protein YciQ-like C-terminal" evidence="3">
    <location>
        <begin position="243"/>
        <end position="454"/>
    </location>
</feature>
<comment type="caution">
    <text evidence="4">The sequence shown here is derived from an EMBL/GenBank/DDBJ whole genome shotgun (WGS) entry which is preliminary data.</text>
</comment>
<keyword evidence="1" id="KW-0812">Transmembrane</keyword>
<dbReference type="RefSeq" id="WP_071029219.1">
    <property type="nucleotide sequence ID" value="NZ_MLQM01000180.1"/>
</dbReference>
<keyword evidence="5" id="KW-1185">Reference proteome</keyword>
<feature type="transmembrane region" description="Helical" evidence="1">
    <location>
        <begin position="387"/>
        <end position="405"/>
    </location>
</feature>
<sequence length="506" mass="51941">MKLDVQMNLKADGSLAVTATIAVPQGGSASDRLPLDIPVEANRVQHFQVSDLTTTGGASAQVDGRNLVISVPTGTSTVTYTVAGTVSDSPDLQQFTWLLAAGWSSPIETLTGTFVSPAAAPDSPICAYGLLGERRLCSLTQTEVAGKVTFQQNGLKSGSVAVFSVLLPSGTVTATAEFSPLAGAGAAPAHDLGGVIAVAVATMLALLLAGFGWLRRRADDAVAHTAGATAQLLVPGDGGLAFASPDGVLPGQVGTLTTGRARPADIGATILDLAVRNYLWIAELPGQGGALDYQISRRAPLDGAVTDFERAVVDAVLPGGRENVAASELTHRPVDLVASRSKVAASVADSGWLRRNARRLEWAGFALLGIGAVAAACLAVLGAGVLWGVAVAVLGGGVAAAGRLLPPRTKNGTRLAAAISGMRQYLTEVNLAEVEEAARPVLFQRAIPYAHALGELRGWLARWGPSQPARAEWYRPAGDRSVLAGLPTLAAVLDGVAAQSEAIEER</sequence>
<dbReference type="InterPro" id="IPR018702">
    <property type="entry name" value="DUF2207"/>
</dbReference>
<gene>
    <name evidence="4" type="ORF">BKN37_22790</name>
</gene>